<gene>
    <name evidence="2" type="ORF">NE237_024145</name>
</gene>
<organism evidence="2 3">
    <name type="scientific">Protea cynaroides</name>
    <dbReference type="NCBI Taxonomy" id="273540"/>
    <lineage>
        <taxon>Eukaryota</taxon>
        <taxon>Viridiplantae</taxon>
        <taxon>Streptophyta</taxon>
        <taxon>Embryophyta</taxon>
        <taxon>Tracheophyta</taxon>
        <taxon>Spermatophyta</taxon>
        <taxon>Magnoliopsida</taxon>
        <taxon>Proteales</taxon>
        <taxon>Proteaceae</taxon>
        <taxon>Protea</taxon>
    </lineage>
</organism>
<dbReference type="OrthoDB" id="1740658at2759"/>
<dbReference type="Proteomes" id="UP001141806">
    <property type="component" value="Unassembled WGS sequence"/>
</dbReference>
<keyword evidence="3" id="KW-1185">Reference proteome</keyword>
<dbReference type="PANTHER" id="PTHR42853">
    <property type="entry name" value="ACETYL-COENZYME A CARBOXYLASE CARBOXYL TRANSFERASE SUBUNIT ALPHA"/>
    <property type="match status" value="1"/>
</dbReference>
<evidence type="ECO:0000313" key="3">
    <source>
        <dbReference type="Proteomes" id="UP001141806"/>
    </source>
</evidence>
<dbReference type="GO" id="GO:0003989">
    <property type="term" value="F:acetyl-CoA carboxylase activity"/>
    <property type="evidence" value="ECO:0007669"/>
    <property type="project" value="InterPro"/>
</dbReference>
<dbReference type="AlphaFoldDB" id="A0A9Q0HCT9"/>
<dbReference type="PANTHER" id="PTHR42853:SF3">
    <property type="entry name" value="ACETYL-COENZYME A CARBOXYLASE CARBOXYL TRANSFERASE SUBUNIT ALPHA, CHLOROPLASTIC"/>
    <property type="match status" value="1"/>
</dbReference>
<dbReference type="EMBL" id="JAMYWD010000008">
    <property type="protein sequence ID" value="KAJ4964206.1"/>
    <property type="molecule type" value="Genomic_DNA"/>
</dbReference>
<accession>A0A9Q0HCT9</accession>
<evidence type="ECO:0000313" key="2">
    <source>
        <dbReference type="EMBL" id="KAJ4964206.1"/>
    </source>
</evidence>
<dbReference type="GO" id="GO:0016743">
    <property type="term" value="F:carboxyl- or carbamoyltransferase activity"/>
    <property type="evidence" value="ECO:0007669"/>
    <property type="project" value="InterPro"/>
</dbReference>
<dbReference type="GO" id="GO:0006633">
    <property type="term" value="P:fatty acid biosynthetic process"/>
    <property type="evidence" value="ECO:0007669"/>
    <property type="project" value="InterPro"/>
</dbReference>
<comment type="pathway">
    <text evidence="1">Lipid metabolism; malonyl-CoA biosynthesis; malonyl-CoA from acetyl-CoA: step 1/1.</text>
</comment>
<proteinExistence type="predicted"/>
<dbReference type="GO" id="GO:0009317">
    <property type="term" value="C:acetyl-CoA carboxylase complex"/>
    <property type="evidence" value="ECO:0007669"/>
    <property type="project" value="InterPro"/>
</dbReference>
<name>A0A9Q0HCT9_9MAGN</name>
<evidence type="ECO:0000256" key="1">
    <source>
        <dbReference type="ARBA" id="ARBA00004956"/>
    </source>
</evidence>
<dbReference type="InterPro" id="IPR001095">
    <property type="entry name" value="Acetyl_CoA_COase_a_su"/>
</dbReference>
<reference evidence="2" key="1">
    <citation type="journal article" date="2023" name="Plant J.">
        <title>The genome of the king protea, Protea cynaroides.</title>
        <authorList>
            <person name="Chang J."/>
            <person name="Duong T.A."/>
            <person name="Schoeman C."/>
            <person name="Ma X."/>
            <person name="Roodt D."/>
            <person name="Barker N."/>
            <person name="Li Z."/>
            <person name="Van de Peer Y."/>
            <person name="Mizrachi E."/>
        </authorList>
    </citation>
    <scope>NUCLEOTIDE SEQUENCE</scope>
    <source>
        <tissue evidence="2">Young leaves</tissue>
    </source>
</reference>
<comment type="caution">
    <text evidence="2">The sequence shown here is derived from an EMBL/GenBank/DDBJ whole genome shotgun (WGS) entry which is preliminary data.</text>
</comment>
<protein>
    <submittedName>
        <fullName evidence="2">Uncharacterized protein</fullName>
    </submittedName>
</protein>
<sequence>MRKVKKHDYPWADGADFNVKGGALRHLSHFMPSKERPKPVTLYFEKPLLDLEKKIIDVCEGVGSVEEVCGVVQVMRLPGRVMVWDLQMVKTMKVRVGLDSYVAWLGVESVVCCQMEGIYKEVAAWLGVEIWVGCWDGGAKTAGDSKRDGRELCQWRWVLMERDGHVEEWSVEHGLLWSNVEVGIKEIWLGGLWQRWSWTAV</sequence>